<name>A0ABX5VKB6_9MICO</name>
<proteinExistence type="predicted"/>
<protein>
    <submittedName>
        <fullName evidence="2">Class I SAM-dependent methyltransferase</fullName>
    </submittedName>
</protein>
<organism evidence="2 3">
    <name type="scientific">Georgenia wutianyii</name>
    <dbReference type="NCBI Taxonomy" id="2585135"/>
    <lineage>
        <taxon>Bacteria</taxon>
        <taxon>Bacillati</taxon>
        <taxon>Actinomycetota</taxon>
        <taxon>Actinomycetes</taxon>
        <taxon>Micrococcales</taxon>
        <taxon>Bogoriellaceae</taxon>
        <taxon>Georgenia</taxon>
    </lineage>
</organism>
<evidence type="ECO:0000259" key="1">
    <source>
        <dbReference type="Pfam" id="PF13649"/>
    </source>
</evidence>
<dbReference type="GO" id="GO:0008168">
    <property type="term" value="F:methyltransferase activity"/>
    <property type="evidence" value="ECO:0007669"/>
    <property type="project" value="UniProtKB-KW"/>
</dbReference>
<dbReference type="InterPro" id="IPR029063">
    <property type="entry name" value="SAM-dependent_MTases_sf"/>
</dbReference>
<dbReference type="CDD" id="cd02440">
    <property type="entry name" value="AdoMet_MTases"/>
    <property type="match status" value="1"/>
</dbReference>
<accession>A0ABX5VKB6</accession>
<dbReference type="Gene3D" id="3.40.50.150">
    <property type="entry name" value="Vaccinia Virus protein VP39"/>
    <property type="match status" value="1"/>
</dbReference>
<evidence type="ECO:0000313" key="2">
    <source>
        <dbReference type="EMBL" id="QDB78887.1"/>
    </source>
</evidence>
<reference evidence="2 3" key="1">
    <citation type="submission" date="2019-05" db="EMBL/GenBank/DDBJ databases">
        <title>Georgenia *** sp. nov., and Georgenia *** sp. nov., isolated from the intestinal contents of plateau pika (Ochotona curzoniae) in the Qinghai-Tibet plateau of China.</title>
        <authorList>
            <person name="Tian Z."/>
        </authorList>
    </citation>
    <scope>NUCLEOTIDE SEQUENCE [LARGE SCALE GENOMIC DNA]</scope>
    <source>
        <strain evidence="2 3">Z294</strain>
    </source>
</reference>
<dbReference type="PANTHER" id="PTHR43591">
    <property type="entry name" value="METHYLTRANSFERASE"/>
    <property type="match status" value="1"/>
</dbReference>
<dbReference type="Pfam" id="PF13649">
    <property type="entry name" value="Methyltransf_25"/>
    <property type="match status" value="1"/>
</dbReference>
<dbReference type="Proteomes" id="UP000313948">
    <property type="component" value="Chromosome"/>
</dbReference>
<dbReference type="InterPro" id="IPR041698">
    <property type="entry name" value="Methyltransf_25"/>
</dbReference>
<dbReference type="EMBL" id="CP040899">
    <property type="protein sequence ID" value="QDB78887.1"/>
    <property type="molecule type" value="Genomic_DNA"/>
</dbReference>
<evidence type="ECO:0000313" key="3">
    <source>
        <dbReference type="Proteomes" id="UP000313948"/>
    </source>
</evidence>
<keyword evidence="3" id="KW-1185">Reference proteome</keyword>
<dbReference type="SUPFAM" id="SSF53335">
    <property type="entry name" value="S-adenosyl-L-methionine-dependent methyltransferases"/>
    <property type="match status" value="1"/>
</dbReference>
<feature type="domain" description="Methyltransferase" evidence="1">
    <location>
        <begin position="46"/>
        <end position="136"/>
    </location>
</feature>
<dbReference type="RefSeq" id="WP_139948199.1">
    <property type="nucleotide sequence ID" value="NZ_CP040899.1"/>
</dbReference>
<keyword evidence="2" id="KW-0808">Transferase</keyword>
<gene>
    <name evidence="2" type="ORF">FE251_05500</name>
</gene>
<sequence>MTLDSVRRAYDALAEDYAALLPDTRAESALDLAVLDAFAREVAGPVLDAGCGAGRMSRYLADRGCRVHGVDLSPGMVERARRDHPDLTFDVAALTDLPFADATFGGIVLWYSTIHTPPAGQPEVLAEVRRVLRPGGSVVVAFQAGTGSRDLAPAYRRVGHDVVLERHLFAPDDVAAWLAGAGLRETCRLVRRPQGREADDQAVLLTRAEG</sequence>
<keyword evidence="2" id="KW-0489">Methyltransferase</keyword>
<dbReference type="GO" id="GO:0032259">
    <property type="term" value="P:methylation"/>
    <property type="evidence" value="ECO:0007669"/>
    <property type="project" value="UniProtKB-KW"/>
</dbReference>